<dbReference type="EMBL" id="QGTZ01000003">
    <property type="protein sequence ID" value="PWW42992.1"/>
    <property type="molecule type" value="Genomic_DNA"/>
</dbReference>
<dbReference type="Gene3D" id="1.10.10.10">
    <property type="entry name" value="Winged helix-like DNA-binding domain superfamily/Winged helix DNA-binding domain"/>
    <property type="match status" value="1"/>
</dbReference>
<proteinExistence type="predicted"/>
<name>A0A855XXC2_9BACL</name>
<organism evidence="1 2">
    <name type="scientific">Paenibacillus pabuli</name>
    <dbReference type="NCBI Taxonomy" id="1472"/>
    <lineage>
        <taxon>Bacteria</taxon>
        <taxon>Bacillati</taxon>
        <taxon>Bacillota</taxon>
        <taxon>Bacilli</taxon>
        <taxon>Bacillales</taxon>
        <taxon>Paenibacillaceae</taxon>
        <taxon>Paenibacillus</taxon>
    </lineage>
</organism>
<evidence type="ECO:0000313" key="1">
    <source>
        <dbReference type="EMBL" id="PWW42992.1"/>
    </source>
</evidence>
<protein>
    <recommendedName>
        <fullName evidence="3">LexA DNA binding domain-containing protein</fullName>
    </recommendedName>
</protein>
<dbReference type="InterPro" id="IPR036388">
    <property type="entry name" value="WH-like_DNA-bd_sf"/>
</dbReference>
<comment type="caution">
    <text evidence="1">The sequence shown here is derived from an EMBL/GenBank/DDBJ whole genome shotgun (WGS) entry which is preliminary data.</text>
</comment>
<evidence type="ECO:0008006" key="3">
    <source>
        <dbReference type="Google" id="ProtNLM"/>
    </source>
</evidence>
<gene>
    <name evidence="1" type="ORF">DET56_10332</name>
</gene>
<dbReference type="RefSeq" id="WP_109998684.1">
    <property type="nucleotide sequence ID" value="NZ_QGTZ01000003.1"/>
</dbReference>
<dbReference type="AlphaFoldDB" id="A0A855XXC2"/>
<evidence type="ECO:0000313" key="2">
    <source>
        <dbReference type="Proteomes" id="UP000247078"/>
    </source>
</evidence>
<sequence length="93" mass="11098">MLNDFERKILRIIVNYAGQRRRMPRMDELENKTGRSKAFIHESLLELERRQHIVWENKSTLEGIIILQAWEQAPQPIRKSQPAGDAVKYFTEY</sequence>
<accession>A0A855XXC2</accession>
<dbReference type="Proteomes" id="UP000247078">
    <property type="component" value="Unassembled WGS sequence"/>
</dbReference>
<reference evidence="1 2" key="1">
    <citation type="submission" date="2018-05" db="EMBL/GenBank/DDBJ databases">
        <title>Freshwater and sediment microbial communities from various areas in North America, analyzing microbe dynamics in response to fracking.</title>
        <authorList>
            <person name="Lamendella R."/>
        </authorList>
    </citation>
    <scope>NUCLEOTIDE SEQUENCE [LARGE SCALE GENOMIC DNA]</scope>
    <source>
        <strain evidence="1 2">DB-3</strain>
    </source>
</reference>